<feature type="chain" id="PRO_5045754752" evidence="1">
    <location>
        <begin position="22"/>
        <end position="121"/>
    </location>
</feature>
<comment type="caution">
    <text evidence="2">The sequence shown here is derived from an EMBL/GenBank/DDBJ whole genome shotgun (WGS) entry which is preliminary data.</text>
</comment>
<reference evidence="2 3" key="1">
    <citation type="submission" date="2020-10" db="EMBL/GenBank/DDBJ databases">
        <title>Sequencing the genomes of 1000 actinobacteria strains.</title>
        <authorList>
            <person name="Klenk H.-P."/>
        </authorList>
    </citation>
    <scope>NUCLEOTIDE SEQUENCE [LARGE SCALE GENOMIC DNA]</scope>
    <source>
        <strain evidence="2 3">DSM 7307</strain>
    </source>
</reference>
<dbReference type="RefSeq" id="WP_192727353.1">
    <property type="nucleotide sequence ID" value="NZ_BAAAVL010000003.1"/>
</dbReference>
<evidence type="ECO:0000256" key="1">
    <source>
        <dbReference type="SAM" id="SignalP"/>
    </source>
</evidence>
<evidence type="ECO:0000313" key="3">
    <source>
        <dbReference type="Proteomes" id="UP000620262"/>
    </source>
</evidence>
<organism evidence="2 3">
    <name type="scientific">Rhizobium viscosum</name>
    <name type="common">Arthrobacter viscosus</name>
    <dbReference type="NCBI Taxonomy" id="1673"/>
    <lineage>
        <taxon>Bacteria</taxon>
        <taxon>Pseudomonadati</taxon>
        <taxon>Pseudomonadota</taxon>
        <taxon>Alphaproteobacteria</taxon>
        <taxon>Hyphomicrobiales</taxon>
        <taxon>Rhizobiaceae</taxon>
        <taxon>Rhizobium/Agrobacterium group</taxon>
        <taxon>Rhizobium</taxon>
    </lineage>
</organism>
<evidence type="ECO:0000313" key="2">
    <source>
        <dbReference type="EMBL" id="MBE1503085.1"/>
    </source>
</evidence>
<sequence length="121" mass="13531">MKNIAIGAVAIAVMLAPAAHADDKAWAMYSFQTKNYYYMDSCNRGGQSPMTGEYMKRLEDKINDYAAANGFKDADINAMRRDAIARVNSAVSSGWLDGPRCAQIRGNIIKRLNQVDFWSWN</sequence>
<name>A0ABR9IIR9_RHIVS</name>
<accession>A0ABR9IIR9</accession>
<gene>
    <name evidence="2" type="ORF">H4W29_000266</name>
</gene>
<keyword evidence="1" id="KW-0732">Signal</keyword>
<keyword evidence="3" id="KW-1185">Reference proteome</keyword>
<dbReference type="EMBL" id="JADBEC010000001">
    <property type="protein sequence ID" value="MBE1503085.1"/>
    <property type="molecule type" value="Genomic_DNA"/>
</dbReference>
<feature type="signal peptide" evidence="1">
    <location>
        <begin position="1"/>
        <end position="21"/>
    </location>
</feature>
<dbReference type="Proteomes" id="UP000620262">
    <property type="component" value="Unassembled WGS sequence"/>
</dbReference>
<protein>
    <submittedName>
        <fullName evidence="2">Uncharacterized protein</fullName>
    </submittedName>
</protein>
<proteinExistence type="predicted"/>